<dbReference type="Pfam" id="PF13563">
    <property type="entry name" value="2_5_RNA_ligase2"/>
    <property type="match status" value="1"/>
</dbReference>
<gene>
    <name evidence="3" type="primary">thpR</name>
    <name evidence="3" type="ordered locus">NP_1010A</name>
</gene>
<dbReference type="InterPro" id="IPR004175">
    <property type="entry name" value="RNA_CPDase"/>
</dbReference>
<proteinExistence type="inferred from homology"/>
<keyword evidence="1 2" id="KW-0378">Hydrolase</keyword>
<evidence type="ECO:0000256" key="2">
    <source>
        <dbReference type="HAMAP-Rule" id="MF_01940"/>
    </source>
</evidence>
<dbReference type="Proteomes" id="UP000002698">
    <property type="component" value="Chromosome"/>
</dbReference>
<evidence type="ECO:0000256" key="1">
    <source>
        <dbReference type="ARBA" id="ARBA00022801"/>
    </source>
</evidence>
<dbReference type="GeneID" id="3701031"/>
<dbReference type="HAMAP" id="MF_01940">
    <property type="entry name" value="RNA_CPDase"/>
    <property type="match status" value="1"/>
</dbReference>
<dbReference type="eggNOG" id="arCOG01736">
    <property type="taxonomic scope" value="Archaea"/>
</dbReference>
<dbReference type="KEGG" id="nph:NP_1010A"/>
<feature type="short sequence motif" description="HXTX 1" evidence="2">
    <location>
        <begin position="38"/>
        <end position="41"/>
    </location>
</feature>
<dbReference type="EMBL" id="CR936257">
    <property type="protein sequence ID" value="CAI48596.1"/>
    <property type="molecule type" value="Genomic_DNA"/>
</dbReference>
<dbReference type="AlphaFoldDB" id="Q3ITD8"/>
<comment type="catalytic activity">
    <reaction evidence="2">
        <text>a 3'-end 2',3'-cyclophospho-ribonucleotide-RNA + H2O = a 3'-end 2'-phospho-ribonucleotide-RNA + H(+)</text>
        <dbReference type="Rhea" id="RHEA:11828"/>
        <dbReference type="Rhea" id="RHEA-COMP:10464"/>
        <dbReference type="Rhea" id="RHEA-COMP:17353"/>
        <dbReference type="ChEBI" id="CHEBI:15377"/>
        <dbReference type="ChEBI" id="CHEBI:15378"/>
        <dbReference type="ChEBI" id="CHEBI:83064"/>
        <dbReference type="ChEBI" id="CHEBI:173113"/>
        <dbReference type="EC" id="3.1.4.58"/>
    </reaction>
</comment>
<dbReference type="HOGENOM" id="CLU_081251_3_4_2"/>
<accession>Q3ITD8</accession>
<dbReference type="GO" id="GO:0008664">
    <property type="term" value="F:RNA 2',3'-cyclic 3'-phosphodiesterase activity"/>
    <property type="evidence" value="ECO:0007669"/>
    <property type="project" value="UniProtKB-EC"/>
</dbReference>
<feature type="short sequence motif" description="HXTX 2" evidence="2">
    <location>
        <begin position="126"/>
        <end position="129"/>
    </location>
</feature>
<dbReference type="PANTHER" id="PTHR35561:SF1">
    <property type="entry name" value="RNA 2',3'-CYCLIC PHOSPHODIESTERASE"/>
    <property type="match status" value="1"/>
</dbReference>
<dbReference type="RefSeq" id="WP_011322231.1">
    <property type="nucleotide sequence ID" value="NC_007426.1"/>
</dbReference>
<dbReference type="NCBIfam" id="TIGR02258">
    <property type="entry name" value="2_5_ligase"/>
    <property type="match status" value="1"/>
</dbReference>
<dbReference type="InterPro" id="IPR009097">
    <property type="entry name" value="Cyclic_Pdiesterase"/>
</dbReference>
<dbReference type="EnsemblBacteria" id="CAI48596">
    <property type="protein sequence ID" value="CAI48596"/>
    <property type="gene ID" value="NP_1010A"/>
</dbReference>
<evidence type="ECO:0000313" key="4">
    <source>
        <dbReference type="Proteomes" id="UP000002698"/>
    </source>
</evidence>
<dbReference type="GO" id="GO:0004113">
    <property type="term" value="F:2',3'-cyclic-nucleotide 3'-phosphodiesterase activity"/>
    <property type="evidence" value="ECO:0007669"/>
    <property type="project" value="InterPro"/>
</dbReference>
<dbReference type="OrthoDB" id="44091at2157"/>
<dbReference type="Gene3D" id="3.90.1140.10">
    <property type="entry name" value="Cyclic phosphodiesterase"/>
    <property type="match status" value="1"/>
</dbReference>
<comment type="similarity">
    <text evidence="2">Belongs to the 2H phosphoesterase superfamily. ThpR family.</text>
</comment>
<protein>
    <recommendedName>
        <fullName evidence="2">RNA 2',3'-cyclic phosphodiesterase</fullName>
        <shortName evidence="2">RNA 2',3'-CPDase</shortName>
        <ecNumber evidence="2">3.1.4.58</ecNumber>
    </recommendedName>
</protein>
<dbReference type="PANTHER" id="PTHR35561">
    <property type="entry name" value="RNA 2',3'-CYCLIC PHOSPHODIESTERASE"/>
    <property type="match status" value="1"/>
</dbReference>
<reference evidence="3 4" key="1">
    <citation type="journal article" date="2005" name="Genome Res.">
        <title>Living with two extremes: conclusions from the genome sequence of Natronomonas pharaonis.</title>
        <authorList>
            <person name="Falb M."/>
            <person name="Pfeiffer F."/>
            <person name="Palm P."/>
            <person name="Rodewald K."/>
            <person name="Hickmann V."/>
            <person name="Tittor J."/>
            <person name="Oesterhelt D."/>
        </authorList>
    </citation>
    <scope>NUCLEOTIDE SEQUENCE [LARGE SCALE GENOMIC DNA]</scope>
    <source>
        <strain evidence="4">ATCC 35678 / DSM 2160 / CIP 103997 / JCM 8858 / NBRC 14720 / NCIMB 2260 / Gabara</strain>
    </source>
</reference>
<feature type="active site" description="Proton donor" evidence="2">
    <location>
        <position position="38"/>
    </location>
</feature>
<sequence>MRLFVSATVAPLSDAIADIQAPLRGLDGLRPTDPQQAHITMKFLGAGDHDTDALAAAIETAVADADTGPFEVSLEGVGVFPSLEYISVVWLGVGGGSRELTRLHEQLEAETTALGYDAESHEFTPHVTLARMDNAASKAEVQEFVQTADPDAGRVRLEELRLTESTLTPDGPEYETRRRFEL</sequence>
<dbReference type="EC" id="3.1.4.58" evidence="2"/>
<feature type="active site" description="Proton acceptor" evidence="2">
    <location>
        <position position="126"/>
    </location>
</feature>
<dbReference type="SUPFAM" id="SSF55144">
    <property type="entry name" value="LigT-like"/>
    <property type="match status" value="1"/>
</dbReference>
<evidence type="ECO:0000313" key="3">
    <source>
        <dbReference type="EMBL" id="CAI48596.1"/>
    </source>
</evidence>
<organism evidence="3 4">
    <name type="scientific">Natronomonas pharaonis (strain ATCC 35678 / DSM 2160 / CIP 103997 / JCM 8858 / NBRC 14720 / NCIMB 2260 / Gabara)</name>
    <name type="common">Halobacterium pharaonis</name>
    <dbReference type="NCBI Taxonomy" id="348780"/>
    <lineage>
        <taxon>Archaea</taxon>
        <taxon>Methanobacteriati</taxon>
        <taxon>Methanobacteriota</taxon>
        <taxon>Stenosarchaea group</taxon>
        <taxon>Halobacteria</taxon>
        <taxon>Halobacteriales</taxon>
        <taxon>Natronomonadaceae</taxon>
        <taxon>Natronomonas</taxon>
    </lineage>
</organism>
<keyword evidence="4" id="KW-1185">Reference proteome</keyword>
<dbReference type="STRING" id="348780.NP_1010A"/>
<name>Q3ITD8_NATPD</name>
<comment type="function">
    <text evidence="2">Hydrolyzes RNA 2',3'-cyclic phosphodiester to an RNA 2'-phosphomonoester.</text>
</comment>